<dbReference type="STRING" id="1802306.A3C72_02370"/>
<proteinExistence type="predicted"/>
<sequence length="230" mass="26401">MGAINSVAPSLFLNIYYKIIGKSDIETQKNMEKNIELEFRAEISLKQFEKLLSNLRIEQKLIRHTKRLSVMFLGAINKTNFDIRVRISSNGESEVVVKKGNYHAHNRVECSQKIEKKQFIGMVKIVSLFGFKSKVSERENFVFDLGNNTSMVLVKAGPIAYVEIEKMSHKSNIRVNKINLLRIAESYGLKLIDNAGNFNELCDRLTRNCDWVFDGTSSHMEKLGMILKDY</sequence>
<reference evidence="1 2" key="1">
    <citation type="journal article" date="2016" name="Nat. Commun.">
        <title>Thousands of microbial genomes shed light on interconnected biogeochemical processes in an aquifer system.</title>
        <authorList>
            <person name="Anantharaman K."/>
            <person name="Brown C.T."/>
            <person name="Hug L.A."/>
            <person name="Sharon I."/>
            <person name="Castelle C.J."/>
            <person name="Probst A.J."/>
            <person name="Thomas B.C."/>
            <person name="Singh A."/>
            <person name="Wilkins M.J."/>
            <person name="Karaoz U."/>
            <person name="Brodie E.L."/>
            <person name="Williams K.H."/>
            <person name="Hubbard S.S."/>
            <person name="Banfield J.F."/>
        </authorList>
    </citation>
    <scope>NUCLEOTIDE SEQUENCE [LARGE SCALE GENOMIC DNA]</scope>
</reference>
<gene>
    <name evidence="1" type="ORF">A3C72_02370</name>
</gene>
<comment type="caution">
    <text evidence="1">The sequence shown here is derived from an EMBL/GenBank/DDBJ whole genome shotgun (WGS) entry which is preliminary data.</text>
</comment>
<organism evidence="1 2">
    <name type="scientific">Candidatus Taylorbacteria bacterium RIFCSPHIGHO2_02_FULL_43_32b</name>
    <dbReference type="NCBI Taxonomy" id="1802306"/>
    <lineage>
        <taxon>Bacteria</taxon>
        <taxon>Candidatus Tayloriibacteriota</taxon>
    </lineage>
</organism>
<dbReference type="AlphaFoldDB" id="A0A1G2MIH6"/>
<accession>A0A1G2MIH6</accession>
<protein>
    <recommendedName>
        <fullName evidence="3">CYTH domain-containing protein</fullName>
    </recommendedName>
</protein>
<evidence type="ECO:0000313" key="1">
    <source>
        <dbReference type="EMBL" id="OHA23730.1"/>
    </source>
</evidence>
<evidence type="ECO:0000313" key="2">
    <source>
        <dbReference type="Proteomes" id="UP000177130"/>
    </source>
</evidence>
<dbReference type="Gene3D" id="2.40.320.10">
    <property type="entry name" value="Hypothetical Protein Pfu-838710-001"/>
    <property type="match status" value="1"/>
</dbReference>
<name>A0A1G2MIH6_9BACT</name>
<dbReference type="Proteomes" id="UP000177130">
    <property type="component" value="Unassembled WGS sequence"/>
</dbReference>
<evidence type="ECO:0008006" key="3">
    <source>
        <dbReference type="Google" id="ProtNLM"/>
    </source>
</evidence>
<dbReference type="EMBL" id="MHRK01000027">
    <property type="protein sequence ID" value="OHA23730.1"/>
    <property type="molecule type" value="Genomic_DNA"/>
</dbReference>